<dbReference type="AlphaFoldDB" id="A0A378MBG7"/>
<gene>
    <name evidence="1" type="ORF">NCTC10815_00121</name>
</gene>
<evidence type="ECO:0000313" key="2">
    <source>
        <dbReference type="Proteomes" id="UP000254879"/>
    </source>
</evidence>
<dbReference type="Proteomes" id="UP000254879">
    <property type="component" value="Unassembled WGS sequence"/>
</dbReference>
<protein>
    <recommendedName>
        <fullName evidence="3">DUF4064 domain-containing protein</fullName>
    </recommendedName>
</protein>
<dbReference type="RefSeq" id="WP_003758617.1">
    <property type="nucleotide sequence ID" value="NZ_CABKNG010000002.1"/>
</dbReference>
<sequence length="113" mass="12663">MKIALWAKIAASAGLVFGLLIQIFTVMNILKLKEEGKLNAVHVTLLIIGFVVYLFLIVGTVYLFKGYYQRASNILMIAGVGSMIFIYLFVGAVFIITSILTRRVYLENEVIKE</sequence>
<accession>A0A378MBG7</accession>
<dbReference type="EMBL" id="UGPG01000001">
    <property type="protein sequence ID" value="STY42873.1"/>
    <property type="molecule type" value="Genomic_DNA"/>
</dbReference>
<reference evidence="1 2" key="1">
    <citation type="submission" date="2018-06" db="EMBL/GenBank/DDBJ databases">
        <authorList>
            <consortium name="Pathogen Informatics"/>
            <person name="Doyle S."/>
        </authorList>
    </citation>
    <scope>NUCLEOTIDE SEQUENCE [LARGE SCALE GENOMIC DNA]</scope>
    <source>
        <strain evidence="2">NCTC 10815</strain>
    </source>
</reference>
<name>A0A378MBG7_LISGR</name>
<proteinExistence type="predicted"/>
<organism evidence="1 2">
    <name type="scientific">Listeria grayi</name>
    <name type="common">Listeria murrayi</name>
    <dbReference type="NCBI Taxonomy" id="1641"/>
    <lineage>
        <taxon>Bacteria</taxon>
        <taxon>Bacillati</taxon>
        <taxon>Bacillota</taxon>
        <taxon>Bacilli</taxon>
        <taxon>Bacillales</taxon>
        <taxon>Listeriaceae</taxon>
        <taxon>Listeria</taxon>
    </lineage>
</organism>
<evidence type="ECO:0000313" key="1">
    <source>
        <dbReference type="EMBL" id="STY42873.1"/>
    </source>
</evidence>
<evidence type="ECO:0008006" key="3">
    <source>
        <dbReference type="Google" id="ProtNLM"/>
    </source>
</evidence>